<dbReference type="InterPro" id="IPR009003">
    <property type="entry name" value="Peptidase_S1_PA"/>
</dbReference>
<dbReference type="EMBL" id="CADEBC010000598">
    <property type="protein sequence ID" value="CAB3258340.1"/>
    <property type="molecule type" value="Genomic_DNA"/>
</dbReference>
<dbReference type="SUPFAM" id="SSF50494">
    <property type="entry name" value="Trypsin-like serine proteases"/>
    <property type="match status" value="1"/>
</dbReference>
<dbReference type="Proteomes" id="UP000494106">
    <property type="component" value="Unassembled WGS sequence"/>
</dbReference>
<reference evidence="4 5" key="1">
    <citation type="submission" date="2020-04" db="EMBL/GenBank/DDBJ databases">
        <authorList>
            <person name="Wallbank WR R."/>
            <person name="Pardo Diaz C."/>
            <person name="Kozak K."/>
            <person name="Martin S."/>
            <person name="Jiggins C."/>
            <person name="Moest M."/>
            <person name="Warren A I."/>
            <person name="Byers J.R.P. K."/>
            <person name="Montejo-Kovacevich G."/>
            <person name="Yen C E."/>
        </authorList>
    </citation>
    <scope>NUCLEOTIDE SEQUENCE [LARGE SCALE GENOMIC DNA]</scope>
</reference>
<dbReference type="GO" id="GO:0004252">
    <property type="term" value="F:serine-type endopeptidase activity"/>
    <property type="evidence" value="ECO:0007669"/>
    <property type="project" value="InterPro"/>
</dbReference>
<dbReference type="AlphaFoldDB" id="A0A8S1BGD6"/>
<name>A0A8S1BGD6_ARCPL</name>
<evidence type="ECO:0000313" key="3">
    <source>
        <dbReference type="EMBL" id="CAB3258340.1"/>
    </source>
</evidence>
<protein>
    <recommendedName>
        <fullName evidence="1">Peptidase S1 domain-containing protein</fullName>
    </recommendedName>
</protein>
<dbReference type="InterPro" id="IPR051333">
    <property type="entry name" value="CLIP_Serine_Protease"/>
</dbReference>
<accession>A0A8S1BGD6</accession>
<proteinExistence type="predicted"/>
<dbReference type="InterPro" id="IPR043504">
    <property type="entry name" value="Peptidase_S1_PA_chymotrypsin"/>
</dbReference>
<gene>
    <name evidence="3" type="ORF">APLA_LOCUS16416</name>
    <name evidence="2" type="ORF">APLA_LOCUS3125</name>
</gene>
<keyword evidence="4" id="KW-1185">Reference proteome</keyword>
<organism evidence="3 4">
    <name type="scientific">Arctia plantaginis</name>
    <name type="common">Wood tiger moth</name>
    <name type="synonym">Phalaena plantaginis</name>
    <dbReference type="NCBI Taxonomy" id="874455"/>
    <lineage>
        <taxon>Eukaryota</taxon>
        <taxon>Metazoa</taxon>
        <taxon>Ecdysozoa</taxon>
        <taxon>Arthropoda</taxon>
        <taxon>Hexapoda</taxon>
        <taxon>Insecta</taxon>
        <taxon>Pterygota</taxon>
        <taxon>Neoptera</taxon>
        <taxon>Endopterygota</taxon>
        <taxon>Lepidoptera</taxon>
        <taxon>Glossata</taxon>
        <taxon>Ditrysia</taxon>
        <taxon>Noctuoidea</taxon>
        <taxon>Erebidae</taxon>
        <taxon>Arctiinae</taxon>
        <taxon>Arctia</taxon>
    </lineage>
</organism>
<evidence type="ECO:0000313" key="4">
    <source>
        <dbReference type="Proteomes" id="UP000494106"/>
    </source>
</evidence>
<dbReference type="EMBL" id="CADEBD010000279">
    <property type="protein sequence ID" value="CAB3227587.1"/>
    <property type="molecule type" value="Genomic_DNA"/>
</dbReference>
<dbReference type="GO" id="GO:0006508">
    <property type="term" value="P:proteolysis"/>
    <property type="evidence" value="ECO:0007669"/>
    <property type="project" value="InterPro"/>
</dbReference>
<evidence type="ECO:0000313" key="5">
    <source>
        <dbReference type="Proteomes" id="UP000494256"/>
    </source>
</evidence>
<feature type="domain" description="Peptidase S1" evidence="1">
    <location>
        <begin position="1"/>
        <end position="311"/>
    </location>
</feature>
<dbReference type="Pfam" id="PF00089">
    <property type="entry name" value="Trypsin"/>
    <property type="match status" value="1"/>
</dbReference>
<sequence length="330" mass="37306">MAPDLVLTSAACVEDVQNLYVIAGYEKYIEDQVTNDECVETMLKKVVHICVPKAYDLNYDDLDKWANYDIAVIKVESNIVGDEGYITHCSYAPTVIDINYDAKELQEDGSEAMALGWGHIRYWRQENDTTNYNQQLLQYGATKIYNKKKCLKDYEMYKMDLVIKKYMICTSGLASFNDEGEIIKHANITRKNGGENETASTDNNSTSPHDDVGICQNDHGGPLVSWVRGKPVVIGVASAFKVKDRECTGPFLFTSTYCSTNFLRCVVAAFESEEEGENTRRSMPEFCYQPAEERGFDIIQRAISWADHPDGPAENEQIKTRPQLLLFDAK</sequence>
<dbReference type="PANTHER" id="PTHR24260">
    <property type="match status" value="1"/>
</dbReference>
<dbReference type="OrthoDB" id="7315458at2759"/>
<dbReference type="PANTHER" id="PTHR24260:SF136">
    <property type="entry name" value="GH08193P-RELATED"/>
    <property type="match status" value="1"/>
</dbReference>
<dbReference type="Gene3D" id="2.40.10.10">
    <property type="entry name" value="Trypsin-like serine proteases"/>
    <property type="match status" value="2"/>
</dbReference>
<dbReference type="Proteomes" id="UP000494256">
    <property type="component" value="Unassembled WGS sequence"/>
</dbReference>
<dbReference type="InterPro" id="IPR001254">
    <property type="entry name" value="Trypsin_dom"/>
</dbReference>
<comment type="caution">
    <text evidence="3">The sequence shown here is derived from an EMBL/GenBank/DDBJ whole genome shotgun (WGS) entry which is preliminary data.</text>
</comment>
<dbReference type="PROSITE" id="PS50240">
    <property type="entry name" value="TRYPSIN_DOM"/>
    <property type="match status" value="1"/>
</dbReference>
<evidence type="ECO:0000259" key="1">
    <source>
        <dbReference type="PROSITE" id="PS50240"/>
    </source>
</evidence>
<evidence type="ECO:0000313" key="2">
    <source>
        <dbReference type="EMBL" id="CAB3227587.1"/>
    </source>
</evidence>